<evidence type="ECO:0000313" key="2">
    <source>
        <dbReference type="Proteomes" id="UP001153737"/>
    </source>
</evidence>
<proteinExistence type="predicted"/>
<dbReference type="SUPFAM" id="SSF56112">
    <property type="entry name" value="Protein kinase-like (PK-like)"/>
    <property type="match status" value="1"/>
</dbReference>
<keyword evidence="2" id="KW-1185">Reference proteome</keyword>
<reference evidence="1" key="1">
    <citation type="submission" date="2022-01" db="EMBL/GenBank/DDBJ databases">
        <authorList>
            <person name="King R."/>
        </authorList>
    </citation>
    <scope>NUCLEOTIDE SEQUENCE</scope>
</reference>
<accession>A0A9N9X414</accession>
<dbReference type="AlphaFoldDB" id="A0A9N9X414"/>
<dbReference type="InterPro" id="IPR011009">
    <property type="entry name" value="Kinase-like_dom_sf"/>
</dbReference>
<gene>
    <name evidence="1" type="ORF">PHAECO_LOCUS9515</name>
</gene>
<dbReference type="Proteomes" id="UP001153737">
    <property type="component" value="Chromosome 5"/>
</dbReference>
<reference evidence="1" key="2">
    <citation type="submission" date="2022-10" db="EMBL/GenBank/DDBJ databases">
        <authorList>
            <consortium name="ENA_rothamsted_submissions"/>
            <consortium name="culmorum"/>
            <person name="King R."/>
        </authorList>
    </citation>
    <scope>NUCLEOTIDE SEQUENCE</scope>
</reference>
<dbReference type="Gene3D" id="3.30.200.20">
    <property type="entry name" value="Phosphorylase Kinase, domain 1"/>
    <property type="match status" value="1"/>
</dbReference>
<protein>
    <submittedName>
        <fullName evidence="1">Uncharacterized protein</fullName>
    </submittedName>
</protein>
<organism evidence="1 2">
    <name type="scientific">Phaedon cochleariae</name>
    <name type="common">Mustard beetle</name>
    <dbReference type="NCBI Taxonomy" id="80249"/>
    <lineage>
        <taxon>Eukaryota</taxon>
        <taxon>Metazoa</taxon>
        <taxon>Ecdysozoa</taxon>
        <taxon>Arthropoda</taxon>
        <taxon>Hexapoda</taxon>
        <taxon>Insecta</taxon>
        <taxon>Pterygota</taxon>
        <taxon>Neoptera</taxon>
        <taxon>Endopterygota</taxon>
        <taxon>Coleoptera</taxon>
        <taxon>Polyphaga</taxon>
        <taxon>Cucujiformia</taxon>
        <taxon>Chrysomeloidea</taxon>
        <taxon>Chrysomelidae</taxon>
        <taxon>Chrysomelinae</taxon>
        <taxon>Chrysomelini</taxon>
        <taxon>Phaedon</taxon>
    </lineage>
</organism>
<sequence>MGGAETRQAHALPIALDVAVKVMDINQIKEDYVIKNLCREAKIMSKLNHPCIVALFQTMQVPTQMQNFLERTIVASPINPLRRESLCTRKQENAGR</sequence>
<evidence type="ECO:0000313" key="1">
    <source>
        <dbReference type="EMBL" id="CAG9821677.1"/>
    </source>
</evidence>
<dbReference type="OrthoDB" id="193931at2759"/>
<dbReference type="EMBL" id="OU896711">
    <property type="protein sequence ID" value="CAG9821677.1"/>
    <property type="molecule type" value="Genomic_DNA"/>
</dbReference>
<name>A0A9N9X414_PHACE</name>